<organism evidence="1 2">
    <name type="scientific">Trifolium medium</name>
    <dbReference type="NCBI Taxonomy" id="97028"/>
    <lineage>
        <taxon>Eukaryota</taxon>
        <taxon>Viridiplantae</taxon>
        <taxon>Streptophyta</taxon>
        <taxon>Embryophyta</taxon>
        <taxon>Tracheophyta</taxon>
        <taxon>Spermatophyta</taxon>
        <taxon>Magnoliopsida</taxon>
        <taxon>eudicotyledons</taxon>
        <taxon>Gunneridae</taxon>
        <taxon>Pentapetalae</taxon>
        <taxon>rosids</taxon>
        <taxon>fabids</taxon>
        <taxon>Fabales</taxon>
        <taxon>Fabaceae</taxon>
        <taxon>Papilionoideae</taxon>
        <taxon>50 kb inversion clade</taxon>
        <taxon>NPAAA clade</taxon>
        <taxon>Hologalegina</taxon>
        <taxon>IRL clade</taxon>
        <taxon>Trifolieae</taxon>
        <taxon>Trifolium</taxon>
    </lineage>
</organism>
<accession>A0A392R9I7</accession>
<evidence type="ECO:0000313" key="2">
    <source>
        <dbReference type="Proteomes" id="UP000265520"/>
    </source>
</evidence>
<dbReference type="EMBL" id="LXQA010195494">
    <property type="protein sequence ID" value="MCI32430.1"/>
    <property type="molecule type" value="Genomic_DNA"/>
</dbReference>
<evidence type="ECO:0000313" key="1">
    <source>
        <dbReference type="EMBL" id="MCI32430.1"/>
    </source>
</evidence>
<keyword evidence="2" id="KW-1185">Reference proteome</keyword>
<dbReference type="Proteomes" id="UP000265520">
    <property type="component" value="Unassembled WGS sequence"/>
</dbReference>
<dbReference type="AlphaFoldDB" id="A0A392R9I7"/>
<sequence>MNLRDTQKSEAILSSILDDRRAAPFLPARRAADRGLPTHQQLTGATRQYPCATRKRQTPAQNLDI</sequence>
<protein>
    <submittedName>
        <fullName evidence="1">Uncharacterized protein</fullName>
    </submittedName>
</protein>
<name>A0A392R9I7_9FABA</name>
<comment type="caution">
    <text evidence="1">The sequence shown here is derived from an EMBL/GenBank/DDBJ whole genome shotgun (WGS) entry which is preliminary data.</text>
</comment>
<reference evidence="1 2" key="1">
    <citation type="journal article" date="2018" name="Front. Plant Sci.">
        <title>Red Clover (Trifolium pratense) and Zigzag Clover (T. medium) - A Picture of Genomic Similarities and Differences.</title>
        <authorList>
            <person name="Dluhosova J."/>
            <person name="Istvanek J."/>
            <person name="Nedelnik J."/>
            <person name="Repkova J."/>
        </authorList>
    </citation>
    <scope>NUCLEOTIDE SEQUENCE [LARGE SCALE GENOMIC DNA]</scope>
    <source>
        <strain evidence="2">cv. 10/8</strain>
        <tissue evidence="1">Leaf</tissue>
    </source>
</reference>
<proteinExistence type="predicted"/>